<proteinExistence type="predicted"/>
<dbReference type="PANTHER" id="PTHR33327">
    <property type="entry name" value="ENDONUCLEASE"/>
    <property type="match status" value="1"/>
</dbReference>
<dbReference type="EMBL" id="CABIJS010000666">
    <property type="protein sequence ID" value="VUZ55044.1"/>
    <property type="molecule type" value="Genomic_DNA"/>
</dbReference>
<sequence>MSDESELVEPICLVSPTGEHFHLRDITKRKTVFQKAYCALSIDVAAQVIDIADKAPEDSSYDVLKRIVISRLFGSHEKRVQQLLSQRELGDRTPQLLHHMRFLLGETRVDDVIVRQIWIKCLPVNMTICLAASVKTSSFDELADSTDQIQELSDRPCVQAVGIPTSSHVLQGDI</sequence>
<evidence type="ECO:0000313" key="2">
    <source>
        <dbReference type="EMBL" id="VUZ55044.1"/>
    </source>
</evidence>
<dbReference type="InterPro" id="IPR055469">
    <property type="entry name" value="DUF7041"/>
</dbReference>
<reference evidence="2 3" key="1">
    <citation type="submission" date="2019-07" db="EMBL/GenBank/DDBJ databases">
        <authorList>
            <person name="Jastrzebski P J."/>
            <person name="Paukszto L."/>
            <person name="Jastrzebski P J."/>
        </authorList>
    </citation>
    <scope>NUCLEOTIDE SEQUENCE [LARGE SCALE GENOMIC DNA]</scope>
    <source>
        <strain evidence="2 3">WMS-il1</strain>
    </source>
</reference>
<dbReference type="Pfam" id="PF23055">
    <property type="entry name" value="DUF7041"/>
    <property type="match status" value="1"/>
</dbReference>
<accession>A0A564Z8D6</accession>
<dbReference type="AlphaFoldDB" id="A0A564Z8D6"/>
<keyword evidence="3" id="KW-1185">Reference proteome</keyword>
<feature type="domain" description="DUF7041" evidence="1">
    <location>
        <begin position="20"/>
        <end position="84"/>
    </location>
</feature>
<dbReference type="PANTHER" id="PTHR33327:SF3">
    <property type="entry name" value="RNA-DIRECTED DNA POLYMERASE"/>
    <property type="match status" value="1"/>
</dbReference>
<dbReference type="Proteomes" id="UP000321570">
    <property type="component" value="Unassembled WGS sequence"/>
</dbReference>
<evidence type="ECO:0000313" key="3">
    <source>
        <dbReference type="Proteomes" id="UP000321570"/>
    </source>
</evidence>
<organism evidence="2 3">
    <name type="scientific">Hymenolepis diminuta</name>
    <name type="common">Rat tapeworm</name>
    <dbReference type="NCBI Taxonomy" id="6216"/>
    <lineage>
        <taxon>Eukaryota</taxon>
        <taxon>Metazoa</taxon>
        <taxon>Spiralia</taxon>
        <taxon>Lophotrochozoa</taxon>
        <taxon>Platyhelminthes</taxon>
        <taxon>Cestoda</taxon>
        <taxon>Eucestoda</taxon>
        <taxon>Cyclophyllidea</taxon>
        <taxon>Hymenolepididae</taxon>
        <taxon>Hymenolepis</taxon>
    </lineage>
</organism>
<name>A0A564Z8D6_HYMDI</name>
<evidence type="ECO:0000259" key="1">
    <source>
        <dbReference type="Pfam" id="PF23055"/>
    </source>
</evidence>
<protein>
    <recommendedName>
        <fullName evidence="1">DUF7041 domain-containing protein</fullName>
    </recommendedName>
</protein>
<gene>
    <name evidence="2" type="ORF">WMSIL1_LOCUS12707</name>
</gene>